<evidence type="ECO:0000256" key="9">
    <source>
        <dbReference type="SAM" id="SignalP"/>
    </source>
</evidence>
<evidence type="ECO:0000313" key="11">
    <source>
        <dbReference type="EMBL" id="TLD95653.1"/>
    </source>
</evidence>
<evidence type="ECO:0000256" key="7">
    <source>
        <dbReference type="ARBA" id="ARBA00023237"/>
    </source>
</evidence>
<accession>A0A347VN88</accession>
<dbReference type="Proteomes" id="UP000477070">
    <property type="component" value="Unassembled WGS sequence"/>
</dbReference>
<organism evidence="11 12">
    <name type="scientific">Helicobacter saguini</name>
    <dbReference type="NCBI Taxonomy" id="1548018"/>
    <lineage>
        <taxon>Bacteria</taxon>
        <taxon>Pseudomonadati</taxon>
        <taxon>Campylobacterota</taxon>
        <taxon>Epsilonproteobacteria</taxon>
        <taxon>Campylobacterales</taxon>
        <taxon>Helicobacteraceae</taxon>
        <taxon>Helicobacter</taxon>
    </lineage>
</organism>
<evidence type="ECO:0000256" key="1">
    <source>
        <dbReference type="ARBA" id="ARBA00004442"/>
    </source>
</evidence>
<evidence type="ECO:0000256" key="2">
    <source>
        <dbReference type="ARBA" id="ARBA00007613"/>
    </source>
</evidence>
<dbReference type="InterPro" id="IPR003423">
    <property type="entry name" value="OMP_efflux"/>
</dbReference>
<dbReference type="STRING" id="1548018.LS64_07875"/>
<dbReference type="GO" id="GO:0015562">
    <property type="term" value="F:efflux transmembrane transporter activity"/>
    <property type="evidence" value="ECO:0007669"/>
    <property type="project" value="InterPro"/>
</dbReference>
<comment type="similarity">
    <text evidence="2">Belongs to the outer membrane factor (OMF) (TC 1.B.17) family.</text>
</comment>
<feature type="signal peptide" evidence="9">
    <location>
        <begin position="1"/>
        <end position="21"/>
    </location>
</feature>
<keyword evidence="9" id="KW-0732">Signal</keyword>
<dbReference type="AlphaFoldDB" id="A0A347VN88"/>
<dbReference type="GO" id="GO:0015288">
    <property type="term" value="F:porin activity"/>
    <property type="evidence" value="ECO:0007669"/>
    <property type="project" value="TreeGrafter"/>
</dbReference>
<feature type="chain" id="PRO_5036063068" evidence="9">
    <location>
        <begin position="22"/>
        <end position="416"/>
    </location>
</feature>
<keyword evidence="7" id="KW-0998">Cell outer membrane</keyword>
<dbReference type="PANTHER" id="PTHR30026:SF20">
    <property type="entry name" value="OUTER MEMBRANE PROTEIN TOLC"/>
    <property type="match status" value="1"/>
</dbReference>
<name>A0A347VN88_9HELI</name>
<reference evidence="11 12" key="1">
    <citation type="journal article" date="2014" name="Genome Announc.">
        <title>Draft genome sequences of eight enterohepatic helicobacter species isolated from both laboratory and wild rodents.</title>
        <authorList>
            <person name="Sheh A."/>
            <person name="Shen Z."/>
            <person name="Fox J.G."/>
        </authorList>
    </citation>
    <scope>NUCLEOTIDE SEQUENCE [LARGE SCALE GENOMIC DNA]</scope>
    <source>
        <strain evidence="11 12">MIT 97-6194</strain>
    </source>
</reference>
<evidence type="ECO:0000256" key="8">
    <source>
        <dbReference type="SAM" id="Coils"/>
    </source>
</evidence>
<keyword evidence="8" id="KW-0175">Coiled coil</keyword>
<dbReference type="EMBL" id="QBIU01000001">
    <property type="protein sequence ID" value="MWV69815.1"/>
    <property type="molecule type" value="Genomic_DNA"/>
</dbReference>
<evidence type="ECO:0000256" key="6">
    <source>
        <dbReference type="ARBA" id="ARBA00023136"/>
    </source>
</evidence>
<dbReference type="OrthoDB" id="9780675at2"/>
<dbReference type="Pfam" id="PF02321">
    <property type="entry name" value="OEP"/>
    <property type="match status" value="2"/>
</dbReference>
<comment type="caution">
    <text evidence="11">The sequence shown here is derived from an EMBL/GenBank/DDBJ whole genome shotgun (WGS) entry which is preliminary data.</text>
</comment>
<reference evidence="11" key="3">
    <citation type="submission" date="2018-04" db="EMBL/GenBank/DDBJ databases">
        <authorList>
            <person name="Sheh A."/>
            <person name="Shen Z."/>
            <person name="Mannion A.J."/>
            <person name="Fox J.G."/>
        </authorList>
    </citation>
    <scope>NUCLEOTIDE SEQUENCE</scope>
    <source>
        <strain evidence="11">MIT 97-6194</strain>
    </source>
</reference>
<evidence type="ECO:0000313" key="13">
    <source>
        <dbReference type="Proteomes" id="UP000477070"/>
    </source>
</evidence>
<proteinExistence type="inferred from homology"/>
<comment type="subcellular location">
    <subcellularLocation>
        <location evidence="1">Cell outer membrane</location>
    </subcellularLocation>
</comment>
<keyword evidence="3" id="KW-0813">Transport</keyword>
<sequence>MQKVFIFFILSLAFLTQNLHALELEKAIELALKNSYQLESREHLVESSKFARAANHTLFMPSVTFGYTYNYRAPANRTAFSSNTLNITGQMNLFNGMQDFYTYKKSGVNVAINENNLEQNKNDIVLNTKLTYIKILQNKQALKIANESIKLLESQLKQATQFYIHGISDKSAALSVEVNLANAKIELTRVQVDLAYNIDILQKLSGVTIDSNELQDIEVKEEISYEKDKLLDSIYSNNPQVKAITLSLKSNEYDNKIAQGRFYSQLNLNASKYWYLTGASTAVVNSTLQSQVRLDVAWNLIDSYSSFFNMQSRRANALALNSQMSDLKKDINNEVSNLLNSLNVAKEQLNYAKLALTQAEENYRIVSNRYQQNIANYIELLNAELLLTNARSALVNARYDIATNVARIQYLENLRF</sequence>
<dbReference type="Gene3D" id="1.20.1600.10">
    <property type="entry name" value="Outer membrane efflux proteins (OEP)"/>
    <property type="match status" value="1"/>
</dbReference>
<gene>
    <name evidence="10" type="ORF">DCO61_07335</name>
    <name evidence="11" type="ORF">LS64_002020</name>
</gene>
<reference evidence="11 12" key="2">
    <citation type="journal article" date="2016" name="Infect. Immun.">
        <title>Helicobacter saguini, a Novel Helicobacter Isolated from Cotton-Top Tamarins with Ulcerative Colitis, Has Proinflammatory Properties and Induces Typhlocolitis and Dysplasia in Gnotobiotic IL-10-/- Mice.</title>
        <authorList>
            <person name="Shen Z."/>
            <person name="Mannion A."/>
            <person name="Whary M.T."/>
            <person name="Muthupalani S."/>
            <person name="Sheh A."/>
            <person name="Feng Y."/>
            <person name="Gong G."/>
            <person name="Vandamme P."/>
            <person name="Holcombe H.R."/>
            <person name="Paster B.J."/>
            <person name="Fox J.G."/>
        </authorList>
    </citation>
    <scope>NUCLEOTIDE SEQUENCE [LARGE SCALE GENOMIC DNA]</scope>
    <source>
        <strain evidence="11 12">MIT 97-6194</strain>
    </source>
</reference>
<dbReference type="SUPFAM" id="SSF56954">
    <property type="entry name" value="Outer membrane efflux proteins (OEP)"/>
    <property type="match status" value="1"/>
</dbReference>
<dbReference type="EMBL" id="JRMP02000002">
    <property type="protein sequence ID" value="TLD95653.1"/>
    <property type="molecule type" value="Genomic_DNA"/>
</dbReference>
<dbReference type="GO" id="GO:0009279">
    <property type="term" value="C:cell outer membrane"/>
    <property type="evidence" value="ECO:0007669"/>
    <property type="project" value="UniProtKB-SubCell"/>
</dbReference>
<evidence type="ECO:0000256" key="5">
    <source>
        <dbReference type="ARBA" id="ARBA00022692"/>
    </source>
</evidence>
<dbReference type="Proteomes" id="UP000029714">
    <property type="component" value="Unassembled WGS sequence"/>
</dbReference>
<evidence type="ECO:0000256" key="4">
    <source>
        <dbReference type="ARBA" id="ARBA00022452"/>
    </source>
</evidence>
<reference evidence="10 13" key="4">
    <citation type="submission" date="2019-12" db="EMBL/GenBank/DDBJ databases">
        <title>Multi-Generational Helicobacter saguini Isolates.</title>
        <authorList>
            <person name="Mannion A."/>
            <person name="Shen Z."/>
            <person name="Fox J.G."/>
        </authorList>
    </citation>
    <scope>NUCLEOTIDE SEQUENCE [LARGE SCALE GENOMIC DNA]</scope>
    <source>
        <strain evidence="10">16-048</strain>
        <strain evidence="13">16-048 (F4)</strain>
    </source>
</reference>
<keyword evidence="12" id="KW-1185">Reference proteome</keyword>
<keyword evidence="4" id="KW-1134">Transmembrane beta strand</keyword>
<dbReference type="PANTHER" id="PTHR30026">
    <property type="entry name" value="OUTER MEMBRANE PROTEIN TOLC"/>
    <property type="match status" value="1"/>
</dbReference>
<dbReference type="InterPro" id="IPR051906">
    <property type="entry name" value="TolC-like"/>
</dbReference>
<evidence type="ECO:0000313" key="12">
    <source>
        <dbReference type="Proteomes" id="UP000029714"/>
    </source>
</evidence>
<feature type="coiled-coil region" evidence="8">
    <location>
        <begin position="328"/>
        <end position="362"/>
    </location>
</feature>
<evidence type="ECO:0000313" key="10">
    <source>
        <dbReference type="EMBL" id="MWV69815.1"/>
    </source>
</evidence>
<keyword evidence="5" id="KW-0812">Transmembrane</keyword>
<dbReference type="GO" id="GO:1990281">
    <property type="term" value="C:efflux pump complex"/>
    <property type="evidence" value="ECO:0007669"/>
    <property type="project" value="TreeGrafter"/>
</dbReference>
<protein>
    <submittedName>
        <fullName evidence="11">TolC family protein</fullName>
    </submittedName>
</protein>
<evidence type="ECO:0000256" key="3">
    <source>
        <dbReference type="ARBA" id="ARBA00022448"/>
    </source>
</evidence>
<keyword evidence="6" id="KW-0472">Membrane</keyword>
<dbReference type="RefSeq" id="WP_034572074.1">
    <property type="nucleotide sequence ID" value="NZ_JRMP02000002.1"/>
</dbReference>